<dbReference type="Proteomes" id="UP000827092">
    <property type="component" value="Unassembled WGS sequence"/>
</dbReference>
<evidence type="ECO:0000313" key="1">
    <source>
        <dbReference type="EMBL" id="KAG8192597.1"/>
    </source>
</evidence>
<name>A0AAV6V7L3_9ARAC</name>
<reference evidence="1 2" key="1">
    <citation type="journal article" date="2022" name="Nat. Ecol. Evol.">
        <title>A masculinizing supergene underlies an exaggerated male reproductive morph in a spider.</title>
        <authorList>
            <person name="Hendrickx F."/>
            <person name="De Corte Z."/>
            <person name="Sonet G."/>
            <person name="Van Belleghem S.M."/>
            <person name="Kostlbacher S."/>
            <person name="Vangestel C."/>
        </authorList>
    </citation>
    <scope>NUCLEOTIDE SEQUENCE [LARGE SCALE GENOMIC DNA]</scope>
    <source>
        <strain evidence="1">W744_W776</strain>
    </source>
</reference>
<accession>A0AAV6V7L3</accession>
<sequence length="101" mass="11486">MLQVPIHTDGVPTLALVVWFACVVDPESYAGGSLSYWQGHPSRTEKEDGFRRILFTVEFIRGVLRVPKKCPVEGMGKHNSKLTKDELEELEELTNCEFQYS</sequence>
<evidence type="ECO:0000313" key="2">
    <source>
        <dbReference type="Proteomes" id="UP000827092"/>
    </source>
</evidence>
<gene>
    <name evidence="1" type="ORF">JTE90_015230</name>
</gene>
<keyword evidence="2" id="KW-1185">Reference proteome</keyword>
<protein>
    <submittedName>
        <fullName evidence="1">Uncharacterized protein</fullName>
    </submittedName>
</protein>
<comment type="caution">
    <text evidence="1">The sequence shown here is derived from an EMBL/GenBank/DDBJ whole genome shotgun (WGS) entry which is preliminary data.</text>
</comment>
<dbReference type="EMBL" id="JAFNEN010000138">
    <property type="protein sequence ID" value="KAG8192597.1"/>
    <property type="molecule type" value="Genomic_DNA"/>
</dbReference>
<dbReference type="AlphaFoldDB" id="A0AAV6V7L3"/>
<organism evidence="1 2">
    <name type="scientific">Oedothorax gibbosus</name>
    <dbReference type="NCBI Taxonomy" id="931172"/>
    <lineage>
        <taxon>Eukaryota</taxon>
        <taxon>Metazoa</taxon>
        <taxon>Ecdysozoa</taxon>
        <taxon>Arthropoda</taxon>
        <taxon>Chelicerata</taxon>
        <taxon>Arachnida</taxon>
        <taxon>Araneae</taxon>
        <taxon>Araneomorphae</taxon>
        <taxon>Entelegynae</taxon>
        <taxon>Araneoidea</taxon>
        <taxon>Linyphiidae</taxon>
        <taxon>Erigoninae</taxon>
        <taxon>Oedothorax</taxon>
    </lineage>
</organism>
<proteinExistence type="predicted"/>